<gene>
    <name evidence="1" type="ORF">C436_19398</name>
    <name evidence="2" type="ORF">KDQ40_17365</name>
</gene>
<keyword evidence="2" id="KW-0614">Plasmid</keyword>
<dbReference type="GeneID" id="64824763"/>
<dbReference type="EMBL" id="AOLR01000049">
    <property type="protein sequence ID" value="EMA09215.1"/>
    <property type="molecule type" value="Genomic_DNA"/>
</dbReference>
<reference evidence="2" key="2">
    <citation type="submission" date="2021-04" db="EMBL/GenBank/DDBJ databases">
        <title>Complete Genome sequence and Methylome Analysis of the Haloarchaeon Haloarcula sinaiiensis.</title>
        <authorList>
            <person name="Fomenkov A."/>
            <person name="DasSarma P."/>
            <person name="DasSarma S."/>
            <person name="Roberts R.J."/>
        </authorList>
    </citation>
    <scope>NUCLEOTIDE SEQUENCE</scope>
    <source>
        <strain evidence="2">ATCC 33800</strain>
        <plasmid evidence="2">pHsi540</plasmid>
    </source>
</reference>
<evidence type="ECO:0000313" key="1">
    <source>
        <dbReference type="EMBL" id="EMA09215.1"/>
    </source>
</evidence>
<evidence type="ECO:0000313" key="4">
    <source>
        <dbReference type="Proteomes" id="UP000682967"/>
    </source>
</evidence>
<dbReference type="Proteomes" id="UP000682967">
    <property type="component" value="Plasmid pHsi540"/>
</dbReference>
<keyword evidence="3" id="KW-1185">Reference proteome</keyword>
<dbReference type="Proteomes" id="UP000011659">
    <property type="component" value="Unassembled WGS sequence"/>
</dbReference>
<dbReference type="RefSeq" id="WP_004966473.1">
    <property type="nucleotide sequence ID" value="NZ_AOLR01000049.1"/>
</dbReference>
<dbReference type="KEGG" id="hsin:KDQ40_17365"/>
<evidence type="ECO:0000313" key="3">
    <source>
        <dbReference type="Proteomes" id="UP000011659"/>
    </source>
</evidence>
<name>M0JNF0_9EURY</name>
<sequence>MTAWHTCTALQRDLLKAIADHDHYDRDATADALQIAVETRREATLNNARVTDALTTLEANDLVTTDGTYALTDRGQDAITQAARSLAIVTGHDLVVTDGGTTIPSHTAAATRLDTVLQAAEPALADDELALLEAVSTYLRNTDGFVVQTHAEPAIRSHALDVIATTEDGHGAPAGDVLDTLAQEYGAKRALTALLDLLVQGECYQPEPATLRRVDTDTDESGGDR</sequence>
<evidence type="ECO:0000313" key="2">
    <source>
        <dbReference type="EMBL" id="QUJ74225.1"/>
    </source>
</evidence>
<protein>
    <submittedName>
        <fullName evidence="1">Transcription regulator</fullName>
    </submittedName>
    <submittedName>
        <fullName evidence="2">Transcriptional regulator</fullName>
    </submittedName>
</protein>
<geneLocation type="plasmid" evidence="2 4">
    <name>pHsi540</name>
</geneLocation>
<reference evidence="1 3" key="1">
    <citation type="journal article" date="2014" name="PLoS Genet.">
        <title>Phylogenetically driven sequencing of extremely halophilic archaea reveals strategies for static and dynamic osmo-response.</title>
        <authorList>
            <person name="Becker E.A."/>
            <person name="Seitzer P.M."/>
            <person name="Tritt A."/>
            <person name="Larsen D."/>
            <person name="Krusor M."/>
            <person name="Yao A.I."/>
            <person name="Wu D."/>
            <person name="Madern D."/>
            <person name="Eisen J.A."/>
            <person name="Darling A.E."/>
            <person name="Facciotti M.T."/>
        </authorList>
    </citation>
    <scope>NUCLEOTIDE SEQUENCE [LARGE SCALE GENOMIC DNA]</scope>
    <source>
        <strain evidence="1 3">ATCC 33800</strain>
    </source>
</reference>
<dbReference type="PATRIC" id="fig|662476.7.peg.3865"/>
<organism evidence="1 3">
    <name type="scientific">Haloarcula marismortui ATCC 33800</name>
    <dbReference type="NCBI Taxonomy" id="662476"/>
    <lineage>
        <taxon>Archaea</taxon>
        <taxon>Methanobacteriati</taxon>
        <taxon>Methanobacteriota</taxon>
        <taxon>Stenosarchaea group</taxon>
        <taxon>Halobacteria</taxon>
        <taxon>Halobacteriales</taxon>
        <taxon>Haloarculaceae</taxon>
        <taxon>Haloarcula</taxon>
    </lineage>
</organism>
<accession>M0JNF0</accession>
<dbReference type="OrthoDB" id="222005at2157"/>
<proteinExistence type="predicted"/>
<dbReference type="AlphaFoldDB" id="M0JNF0"/>
<dbReference type="EMBL" id="CP073368">
    <property type="protein sequence ID" value="QUJ74225.1"/>
    <property type="molecule type" value="Genomic_DNA"/>
</dbReference>